<reference evidence="1" key="1">
    <citation type="journal article" date="2020" name="Stud. Mycol.">
        <title>101 Dothideomycetes genomes: a test case for predicting lifestyles and emergence of pathogens.</title>
        <authorList>
            <person name="Haridas S."/>
            <person name="Albert R."/>
            <person name="Binder M."/>
            <person name="Bloem J."/>
            <person name="Labutti K."/>
            <person name="Salamov A."/>
            <person name="Andreopoulos B."/>
            <person name="Baker S."/>
            <person name="Barry K."/>
            <person name="Bills G."/>
            <person name="Bluhm B."/>
            <person name="Cannon C."/>
            <person name="Castanera R."/>
            <person name="Culley D."/>
            <person name="Daum C."/>
            <person name="Ezra D."/>
            <person name="Gonzalez J."/>
            <person name="Henrissat B."/>
            <person name="Kuo A."/>
            <person name="Liang C."/>
            <person name="Lipzen A."/>
            <person name="Lutzoni F."/>
            <person name="Magnuson J."/>
            <person name="Mondo S."/>
            <person name="Nolan M."/>
            <person name="Ohm R."/>
            <person name="Pangilinan J."/>
            <person name="Park H.-J."/>
            <person name="Ramirez L."/>
            <person name="Alfaro M."/>
            <person name="Sun H."/>
            <person name="Tritt A."/>
            <person name="Yoshinaga Y."/>
            <person name="Zwiers L.-H."/>
            <person name="Turgeon B."/>
            <person name="Goodwin S."/>
            <person name="Spatafora J."/>
            <person name="Crous P."/>
            <person name="Grigoriev I."/>
        </authorList>
    </citation>
    <scope>NUCLEOTIDE SEQUENCE</scope>
    <source>
        <strain evidence="1">CBS 161.51</strain>
    </source>
</reference>
<organism evidence="1 2">
    <name type="scientific">Clathrospora elynae</name>
    <dbReference type="NCBI Taxonomy" id="706981"/>
    <lineage>
        <taxon>Eukaryota</taxon>
        <taxon>Fungi</taxon>
        <taxon>Dikarya</taxon>
        <taxon>Ascomycota</taxon>
        <taxon>Pezizomycotina</taxon>
        <taxon>Dothideomycetes</taxon>
        <taxon>Pleosporomycetidae</taxon>
        <taxon>Pleosporales</taxon>
        <taxon>Diademaceae</taxon>
        <taxon>Clathrospora</taxon>
    </lineage>
</organism>
<dbReference type="Proteomes" id="UP000800038">
    <property type="component" value="Unassembled WGS sequence"/>
</dbReference>
<name>A0A6A5SBY0_9PLEO</name>
<protein>
    <submittedName>
        <fullName evidence="1">Uncharacterized protein</fullName>
    </submittedName>
</protein>
<evidence type="ECO:0000313" key="2">
    <source>
        <dbReference type="Proteomes" id="UP000800038"/>
    </source>
</evidence>
<dbReference type="EMBL" id="ML976137">
    <property type="protein sequence ID" value="KAF1937473.1"/>
    <property type="molecule type" value="Genomic_DNA"/>
</dbReference>
<keyword evidence="2" id="KW-1185">Reference proteome</keyword>
<accession>A0A6A5SBY0</accession>
<proteinExistence type="predicted"/>
<evidence type="ECO:0000313" key="1">
    <source>
        <dbReference type="EMBL" id="KAF1937473.1"/>
    </source>
</evidence>
<dbReference type="OrthoDB" id="3794648at2759"/>
<sequence length="505" mass="58080">MAAMCAAEKLLNRRHAAIKPQANTCKKIKPREMVTKKTGPQGGIIKARLPVNIAPPENRRMQSRTANEACEALQRRRAIKNMAFYAADGCPTNVDIIEQINAHFYLKERHPKIEVSDVTFKIENMNIRASQLPQGSVERNWISRYNVMIHNVELIERRLLNIEDHEVILMQLFPMERDHILKLKHFEIFVAGLGEEGIFTKSQANTIAKLGVTTEEYDKGAQFTGLSVHPHAHRRNPTSIATFDIPKQPSRANASFSPHPLQSPDRDPHYYLRTLVEAAAYKQNFWKGYFFPNACSQLDSYFQAHKLSQEGFLLCPTLTDYKRDWTHRESRTLQRGQLICELLFKYDNNSLTDYGIIRAVRATYVQIPGQPFFNAEDLESFLYHRIPESGLDIFNIPDILTLHPENDTAFSTARLRQHVIDGLLDRAELFEAEEQQRCLDIEHSFAEFEIARKKDMSAWQRVKASVKTMFGRMEIVAPFDPFAPEHCEEEEEEEKGKEVAPELVG</sequence>
<dbReference type="AlphaFoldDB" id="A0A6A5SBY0"/>
<gene>
    <name evidence="1" type="ORF">EJ02DRAFT_54748</name>
</gene>